<dbReference type="Proteomes" id="UP000261500">
    <property type="component" value="Unplaced"/>
</dbReference>
<dbReference type="Gene3D" id="3.40.50.720">
    <property type="entry name" value="NAD(P)-binding Rossmann-like Domain"/>
    <property type="match status" value="1"/>
</dbReference>
<evidence type="ECO:0000259" key="5">
    <source>
        <dbReference type="Pfam" id="PF03807"/>
    </source>
</evidence>
<dbReference type="STRING" id="48699.ENSPLAP00000028676"/>
<dbReference type="AlphaFoldDB" id="A0A3B3VUF2"/>
<accession>A0A3B3VUF2</accession>
<evidence type="ECO:0000256" key="1">
    <source>
        <dbReference type="ARBA" id="ARBA00005525"/>
    </source>
</evidence>
<feature type="domain" description="Pyrroline-5-carboxylate reductase catalytic N-terminal" evidence="5">
    <location>
        <begin position="76"/>
        <end position="162"/>
    </location>
</feature>
<dbReference type="Pfam" id="PF03807">
    <property type="entry name" value="F420_oxidored"/>
    <property type="match status" value="1"/>
</dbReference>
<evidence type="ECO:0000256" key="3">
    <source>
        <dbReference type="ARBA" id="ARBA00054560"/>
    </source>
</evidence>
<dbReference type="FunFam" id="3.40.50.720:FF:000447">
    <property type="entry name" value="NADP dependent oxidoreductase domain containing 1"/>
    <property type="match status" value="1"/>
</dbReference>
<sequence>MSDIGSGLTILSFEAELTVNEKKLLYLRARYAGLTFCGCAHAVFLCKLVHSLKCIIKRRTAAKELYASKGHGELSVGILGLGTLGKQLLLCLLKKTTIRPTQIKVSTRNPAGMECVPPGVECFFDNRCLAAWADILFLCCLPSHLDRICADLHSHLQKHCLVYSFITAVPVNRLAQRLGHSFVLKPQYQVEACDTSDLWLSFSRVTEALSDLSLIEASCPLAMKGGITLGLKWVCGVLYSLLNICTNVCLGSSEALSLINSIFAENSMNNDEGCEIQKEETITKGNIFFFTQQRSFPWISLVDAQTKETPLLHFVMNSKPVQENIWTTYKSNLKSTIK</sequence>
<dbReference type="GO" id="GO:0055129">
    <property type="term" value="P:L-proline biosynthetic process"/>
    <property type="evidence" value="ECO:0007669"/>
    <property type="project" value="TreeGrafter"/>
</dbReference>
<evidence type="ECO:0000256" key="2">
    <source>
        <dbReference type="ARBA" id="ARBA00023002"/>
    </source>
</evidence>
<proteinExistence type="inferred from homology"/>
<keyword evidence="2" id="KW-0560">Oxidoreductase</keyword>
<evidence type="ECO:0000256" key="4">
    <source>
        <dbReference type="ARBA" id="ARBA00072230"/>
    </source>
</evidence>
<dbReference type="InterPro" id="IPR028939">
    <property type="entry name" value="P5C_Rdtase_cat_N"/>
</dbReference>
<evidence type="ECO:0000313" key="6">
    <source>
        <dbReference type="Ensembl" id="ENSPLAP00000028676.1"/>
    </source>
</evidence>
<protein>
    <recommendedName>
        <fullName evidence="4">NADP-dependent oxidoreductase domain-containing protein 1</fullName>
    </recommendedName>
</protein>
<dbReference type="SUPFAM" id="SSF51735">
    <property type="entry name" value="NAD(P)-binding Rossmann-fold domains"/>
    <property type="match status" value="1"/>
</dbReference>
<reference evidence="6" key="1">
    <citation type="submission" date="2025-08" db="UniProtKB">
        <authorList>
            <consortium name="Ensembl"/>
        </authorList>
    </citation>
    <scope>IDENTIFICATION</scope>
</reference>
<reference evidence="6" key="2">
    <citation type="submission" date="2025-09" db="UniProtKB">
        <authorList>
            <consortium name="Ensembl"/>
        </authorList>
    </citation>
    <scope>IDENTIFICATION</scope>
</reference>
<dbReference type="Ensembl" id="ENSPLAT00000030362.1">
    <property type="protein sequence ID" value="ENSPLAP00000028676.1"/>
    <property type="gene ID" value="ENSPLAG00000018272.1"/>
</dbReference>
<dbReference type="PANTHER" id="PTHR11645:SF58">
    <property type="entry name" value="NADP-DEPENDENT OXIDOREDUCTASE DOMAIN-CONTAINING PROTEIN 1"/>
    <property type="match status" value="1"/>
</dbReference>
<organism evidence="6 7">
    <name type="scientific">Poecilia latipinna</name>
    <name type="common">sailfin molly</name>
    <dbReference type="NCBI Taxonomy" id="48699"/>
    <lineage>
        <taxon>Eukaryota</taxon>
        <taxon>Metazoa</taxon>
        <taxon>Chordata</taxon>
        <taxon>Craniata</taxon>
        <taxon>Vertebrata</taxon>
        <taxon>Euteleostomi</taxon>
        <taxon>Actinopterygii</taxon>
        <taxon>Neopterygii</taxon>
        <taxon>Teleostei</taxon>
        <taxon>Neoteleostei</taxon>
        <taxon>Acanthomorphata</taxon>
        <taxon>Ovalentaria</taxon>
        <taxon>Atherinomorphae</taxon>
        <taxon>Cyprinodontiformes</taxon>
        <taxon>Poeciliidae</taxon>
        <taxon>Poeciliinae</taxon>
        <taxon>Poecilia</taxon>
    </lineage>
</organism>
<name>A0A3B3VUF2_9TELE</name>
<keyword evidence="7" id="KW-1185">Reference proteome</keyword>
<comment type="similarity">
    <text evidence="1">Belongs to the pyrroline-5-carboxylate reductase family.</text>
</comment>
<dbReference type="GO" id="GO:0004735">
    <property type="term" value="F:pyrroline-5-carboxylate reductase activity"/>
    <property type="evidence" value="ECO:0007669"/>
    <property type="project" value="TreeGrafter"/>
</dbReference>
<evidence type="ECO:0000313" key="7">
    <source>
        <dbReference type="Proteomes" id="UP000261500"/>
    </source>
</evidence>
<dbReference type="GeneTree" id="ENSGT00950000183044"/>
<comment type="function">
    <text evidence="3">Probable oxidoreductase.</text>
</comment>
<dbReference type="InterPro" id="IPR036291">
    <property type="entry name" value="NAD(P)-bd_dom_sf"/>
</dbReference>
<dbReference type="PANTHER" id="PTHR11645">
    <property type="entry name" value="PYRROLINE-5-CARBOXYLATE REDUCTASE"/>
    <property type="match status" value="1"/>
</dbReference>